<comment type="cofactor">
    <cofactor evidence="5">
        <name>Mg(2+)</name>
        <dbReference type="ChEBI" id="CHEBI:18420"/>
    </cofactor>
</comment>
<evidence type="ECO:0000313" key="6">
    <source>
        <dbReference type="EMBL" id="KGR91513.1"/>
    </source>
</evidence>
<dbReference type="SUPFAM" id="SSF100950">
    <property type="entry name" value="NagB/RpiA/CoA transferase-like"/>
    <property type="match status" value="1"/>
</dbReference>
<keyword evidence="5" id="KW-0460">Magnesium</keyword>
<dbReference type="EC" id="6.3.3.2" evidence="5"/>
<reference evidence="6 7" key="1">
    <citation type="submission" date="2014-02" db="EMBL/GenBank/DDBJ databases">
        <title>Draft genome sequence of Lysinibacillus massiliensis CCUG 49529.</title>
        <authorList>
            <person name="Zhang F."/>
            <person name="Wang G."/>
            <person name="Zhang L."/>
        </authorList>
    </citation>
    <scope>NUCLEOTIDE SEQUENCE [LARGE SCALE GENOMIC DNA]</scope>
    <source>
        <strain evidence="6 7">CCUG 49529</strain>
    </source>
</reference>
<dbReference type="GO" id="GO:0009396">
    <property type="term" value="P:folic acid-containing compound biosynthetic process"/>
    <property type="evidence" value="ECO:0007669"/>
    <property type="project" value="TreeGrafter"/>
</dbReference>
<dbReference type="Gene3D" id="3.40.50.10420">
    <property type="entry name" value="NagB/RpiA/CoA transferase-like"/>
    <property type="match status" value="1"/>
</dbReference>
<dbReference type="AlphaFoldDB" id="A0A0A3J8K0"/>
<dbReference type="NCBIfam" id="TIGR02727">
    <property type="entry name" value="MTHFS_bact"/>
    <property type="match status" value="1"/>
</dbReference>
<dbReference type="PANTHER" id="PTHR23407:SF1">
    <property type="entry name" value="5-FORMYLTETRAHYDROFOLATE CYCLO-LIGASE"/>
    <property type="match status" value="1"/>
</dbReference>
<dbReference type="InterPro" id="IPR002698">
    <property type="entry name" value="FTHF_cligase"/>
</dbReference>
<comment type="catalytic activity">
    <reaction evidence="5">
        <text>(6S)-5-formyl-5,6,7,8-tetrahydrofolate + ATP = (6R)-5,10-methenyltetrahydrofolate + ADP + phosphate</text>
        <dbReference type="Rhea" id="RHEA:10488"/>
        <dbReference type="ChEBI" id="CHEBI:30616"/>
        <dbReference type="ChEBI" id="CHEBI:43474"/>
        <dbReference type="ChEBI" id="CHEBI:57455"/>
        <dbReference type="ChEBI" id="CHEBI:57457"/>
        <dbReference type="ChEBI" id="CHEBI:456216"/>
        <dbReference type="EC" id="6.3.3.2"/>
    </reaction>
</comment>
<proteinExistence type="inferred from homology"/>
<dbReference type="RefSeq" id="WP_036173521.1">
    <property type="nucleotide sequence ID" value="NZ_AVCZ01000006.1"/>
</dbReference>
<comment type="similarity">
    <text evidence="1 5">Belongs to the 5-formyltetrahydrofolate cyclo-ligase family.</text>
</comment>
<dbReference type="GO" id="GO:0030272">
    <property type="term" value="F:5-formyltetrahydrofolate cyclo-ligase activity"/>
    <property type="evidence" value="ECO:0007669"/>
    <property type="project" value="UniProtKB-EC"/>
</dbReference>
<accession>A0A0A3J8K0</accession>
<keyword evidence="5" id="KW-0479">Metal-binding</keyword>
<sequence length="193" mass="22524">MEKKALRNKIRQLLSEMNDSDYYRYSEIIADKLRNEEAIINAKTVALTISNKPEVDTYLIIEKMWDLNKKVVVPKCNPKNHSMRFFEIQHFDQLEKVYMDLLEPIPHKTISVEANDIDVIIVPGIVYDLKGYRIGYGGGYYDRYIVNYKGKLISIAFDNQIVEEVPKESHDRPVDMIITQSRIINCSNYRKGS</sequence>
<dbReference type="GO" id="GO:0035999">
    <property type="term" value="P:tetrahydrofolate interconversion"/>
    <property type="evidence" value="ECO:0007669"/>
    <property type="project" value="TreeGrafter"/>
</dbReference>
<dbReference type="OrthoDB" id="9801938at2"/>
<evidence type="ECO:0000256" key="5">
    <source>
        <dbReference type="RuleBase" id="RU361279"/>
    </source>
</evidence>
<keyword evidence="7" id="KW-1185">Reference proteome</keyword>
<evidence type="ECO:0000256" key="3">
    <source>
        <dbReference type="ARBA" id="ARBA00022840"/>
    </source>
</evidence>
<dbReference type="PIRSF" id="PIRSF006806">
    <property type="entry name" value="FTHF_cligase"/>
    <property type="match status" value="1"/>
</dbReference>
<name>A0A0A3J8K0_9BACL</name>
<dbReference type="EMBL" id="JPVQ01000006">
    <property type="protein sequence ID" value="KGR91513.1"/>
    <property type="molecule type" value="Genomic_DNA"/>
</dbReference>
<keyword evidence="2 4" id="KW-0547">Nucleotide-binding</keyword>
<protein>
    <recommendedName>
        <fullName evidence="5">5-formyltetrahydrofolate cyclo-ligase</fullName>
        <ecNumber evidence="5">6.3.3.2</ecNumber>
    </recommendedName>
</protein>
<dbReference type="PANTHER" id="PTHR23407">
    <property type="entry name" value="ATPASE INHIBITOR/5-FORMYLTETRAHYDROFOLATE CYCLO-LIGASE"/>
    <property type="match status" value="1"/>
</dbReference>
<feature type="binding site" evidence="4">
    <location>
        <begin position="133"/>
        <end position="141"/>
    </location>
    <ligand>
        <name>ATP</name>
        <dbReference type="ChEBI" id="CHEBI:30616"/>
    </ligand>
</feature>
<dbReference type="InterPro" id="IPR037171">
    <property type="entry name" value="NagB/RpiA_transferase-like"/>
</dbReference>
<dbReference type="GO" id="GO:0005524">
    <property type="term" value="F:ATP binding"/>
    <property type="evidence" value="ECO:0007669"/>
    <property type="project" value="UniProtKB-KW"/>
</dbReference>
<feature type="binding site" evidence="4">
    <location>
        <position position="54"/>
    </location>
    <ligand>
        <name>substrate</name>
    </ligand>
</feature>
<organism evidence="6 7">
    <name type="scientific">Ureibacillus massiliensis 4400831 = CIP 108448 = CCUG 49529</name>
    <dbReference type="NCBI Taxonomy" id="1211035"/>
    <lineage>
        <taxon>Bacteria</taxon>
        <taxon>Bacillati</taxon>
        <taxon>Bacillota</taxon>
        <taxon>Bacilli</taxon>
        <taxon>Bacillales</taxon>
        <taxon>Caryophanaceae</taxon>
        <taxon>Ureibacillus</taxon>
    </lineage>
</organism>
<evidence type="ECO:0000256" key="4">
    <source>
        <dbReference type="PIRSR" id="PIRSR006806-1"/>
    </source>
</evidence>
<keyword evidence="3 4" id="KW-0067">ATP-binding</keyword>
<dbReference type="GO" id="GO:0046872">
    <property type="term" value="F:metal ion binding"/>
    <property type="evidence" value="ECO:0007669"/>
    <property type="project" value="UniProtKB-KW"/>
</dbReference>
<evidence type="ECO:0000313" key="7">
    <source>
        <dbReference type="Proteomes" id="UP000030595"/>
    </source>
</evidence>
<dbReference type="eggNOG" id="COG0212">
    <property type="taxonomic scope" value="Bacteria"/>
</dbReference>
<evidence type="ECO:0000256" key="2">
    <source>
        <dbReference type="ARBA" id="ARBA00022741"/>
    </source>
</evidence>
<dbReference type="Proteomes" id="UP000030595">
    <property type="component" value="Unassembled WGS sequence"/>
</dbReference>
<comment type="caution">
    <text evidence="6">The sequence shown here is derived from an EMBL/GenBank/DDBJ whole genome shotgun (WGS) entry which is preliminary data.</text>
</comment>
<feature type="binding site" evidence="4">
    <location>
        <position position="49"/>
    </location>
    <ligand>
        <name>substrate</name>
    </ligand>
</feature>
<gene>
    <name evidence="6" type="ORF">CD30_05510</name>
</gene>
<feature type="binding site" evidence="4">
    <location>
        <begin position="3"/>
        <end position="7"/>
    </location>
    <ligand>
        <name>ATP</name>
        <dbReference type="ChEBI" id="CHEBI:30616"/>
    </ligand>
</feature>
<dbReference type="InterPro" id="IPR024185">
    <property type="entry name" value="FTHF_cligase-like_sf"/>
</dbReference>
<evidence type="ECO:0000256" key="1">
    <source>
        <dbReference type="ARBA" id="ARBA00010638"/>
    </source>
</evidence>
<dbReference type="Pfam" id="PF01812">
    <property type="entry name" value="5-FTHF_cyc-lig"/>
    <property type="match status" value="1"/>
</dbReference>